<accession>A0A926LAF3</accession>
<comment type="caution">
    <text evidence="1">The sequence shown here is derived from an EMBL/GenBank/DDBJ whole genome shotgun (WGS) entry which is preliminary data.</text>
</comment>
<dbReference type="AlphaFoldDB" id="A0A926LAF3"/>
<evidence type="ECO:0008006" key="3">
    <source>
        <dbReference type="Google" id="ProtNLM"/>
    </source>
</evidence>
<dbReference type="Proteomes" id="UP000621210">
    <property type="component" value="Unassembled WGS sequence"/>
</dbReference>
<protein>
    <recommendedName>
        <fullName evidence="3">DUF1795 domain-containing protein</fullName>
    </recommendedName>
</protein>
<keyword evidence="2" id="KW-1185">Reference proteome</keyword>
<sequence>MPTSLPIPIEFRLPEGWLPAARQEEAVAADVAFAAVHPRPDAGFAANITLDGEVASDEAPLEALADRAVQHLRSVADSVVVADRREVGSEDAPGVVQKLTFSATVGGMCRALVQSQVLLAMADVRDPHRRAVIRAVLTSTEGQFPEVVPEFQEFLGSIRPGGASS</sequence>
<organism evidence="1 2">
    <name type="scientific">Streptomyces griseicoloratus</name>
    <dbReference type="NCBI Taxonomy" id="2752516"/>
    <lineage>
        <taxon>Bacteria</taxon>
        <taxon>Bacillati</taxon>
        <taxon>Actinomycetota</taxon>
        <taxon>Actinomycetes</taxon>
        <taxon>Kitasatosporales</taxon>
        <taxon>Streptomycetaceae</taxon>
        <taxon>Streptomyces</taxon>
    </lineage>
</organism>
<evidence type="ECO:0000313" key="2">
    <source>
        <dbReference type="Proteomes" id="UP000621210"/>
    </source>
</evidence>
<gene>
    <name evidence="1" type="ORF">H0H10_28265</name>
</gene>
<name>A0A926LAF3_9ACTN</name>
<reference evidence="1" key="1">
    <citation type="submission" date="2020-09" db="EMBL/GenBank/DDBJ databases">
        <title>Streptomyces grisecoloratus sp. nov., isolated from cotton soil.</title>
        <authorList>
            <person name="Xing L."/>
        </authorList>
    </citation>
    <scope>NUCLEOTIDE SEQUENCE</scope>
    <source>
        <strain evidence="1">TRM S81-3</strain>
    </source>
</reference>
<reference evidence="1" key="2">
    <citation type="submission" date="2020-09" db="EMBL/GenBank/DDBJ databases">
        <authorList>
            <person name="Luo X."/>
        </authorList>
    </citation>
    <scope>NUCLEOTIDE SEQUENCE</scope>
    <source>
        <strain evidence="1">TRM S81-3</strain>
    </source>
</reference>
<dbReference type="Gene3D" id="3.40.1000.10">
    <property type="entry name" value="Mog1/PsbP, alpha/beta/alpha sandwich"/>
    <property type="match status" value="1"/>
</dbReference>
<evidence type="ECO:0000313" key="1">
    <source>
        <dbReference type="EMBL" id="MBD0423003.1"/>
    </source>
</evidence>
<proteinExistence type="predicted"/>
<dbReference type="RefSeq" id="WP_188183970.1">
    <property type="nucleotide sequence ID" value="NZ_JACVQF010000220.1"/>
</dbReference>
<dbReference type="EMBL" id="JACVQF010000220">
    <property type="protein sequence ID" value="MBD0423003.1"/>
    <property type="molecule type" value="Genomic_DNA"/>
</dbReference>